<dbReference type="InterPro" id="IPR056170">
    <property type="entry name" value="Znf_IFT121-like"/>
</dbReference>
<dbReference type="GO" id="GO:0005840">
    <property type="term" value="C:ribosome"/>
    <property type="evidence" value="ECO:0007669"/>
    <property type="project" value="UniProtKB-KW"/>
</dbReference>
<keyword evidence="4" id="KW-0853">WD repeat</keyword>
<keyword evidence="5" id="KW-0677">Repeat</keyword>
<feature type="domain" description="Small ribosomal subunit protein uS15 N-terminal" evidence="15">
    <location>
        <begin position="499"/>
        <end position="558"/>
    </location>
</feature>
<dbReference type="GO" id="GO:0008104">
    <property type="term" value="P:intracellular protein localization"/>
    <property type="evidence" value="ECO:0007669"/>
    <property type="project" value="UniProtKB-ARBA"/>
</dbReference>
<dbReference type="CDD" id="cd00353">
    <property type="entry name" value="Ribosomal_S15p_S13e"/>
    <property type="match status" value="1"/>
</dbReference>
<evidence type="ECO:0000256" key="9">
    <source>
        <dbReference type="ARBA" id="ARBA00023069"/>
    </source>
</evidence>
<evidence type="ECO:0000256" key="5">
    <source>
        <dbReference type="ARBA" id="ARBA00022737"/>
    </source>
</evidence>
<dbReference type="Gene3D" id="1.10.287.10">
    <property type="entry name" value="S15/NS1, RNA-binding"/>
    <property type="match status" value="1"/>
</dbReference>
<dbReference type="PROSITE" id="PS00362">
    <property type="entry name" value="RIBOSOMAL_S15"/>
    <property type="match status" value="1"/>
</dbReference>
<evidence type="ECO:0000256" key="1">
    <source>
        <dbReference type="ARBA" id="ARBA00004120"/>
    </source>
</evidence>
<dbReference type="InterPro" id="IPR012606">
    <property type="entry name" value="Ribosomal_uS15_N"/>
</dbReference>
<keyword evidence="8" id="KW-0689">Ribosomal protein</keyword>
<dbReference type="Pfam" id="PF08069">
    <property type="entry name" value="Ribosomal_S13_N"/>
    <property type="match status" value="1"/>
</dbReference>
<keyword evidence="9" id="KW-0969">Cilium</keyword>
<dbReference type="AlphaFoldDB" id="A0AAF5DDT0"/>
<name>A0AAF5DDT0_STRER</name>
<evidence type="ECO:0000256" key="6">
    <source>
        <dbReference type="ARBA" id="ARBA00022794"/>
    </source>
</evidence>
<dbReference type="Gene3D" id="2.130.10.10">
    <property type="entry name" value="YVTN repeat-like/Quinoprotein amine dehydrogenase"/>
    <property type="match status" value="2"/>
</dbReference>
<evidence type="ECO:0000256" key="10">
    <source>
        <dbReference type="ARBA" id="ARBA00023212"/>
    </source>
</evidence>
<dbReference type="InterPro" id="IPR056168">
    <property type="entry name" value="TPR_IF140/IFT172/WDR19"/>
</dbReference>
<evidence type="ECO:0000256" key="4">
    <source>
        <dbReference type="ARBA" id="ARBA00022574"/>
    </source>
</evidence>
<dbReference type="SUPFAM" id="SSF47060">
    <property type="entry name" value="S15/NS1 RNA-binding domain"/>
    <property type="match status" value="1"/>
</dbReference>
<dbReference type="InterPro" id="IPR040379">
    <property type="entry name" value="WDR19/dyf-2"/>
</dbReference>
<evidence type="ECO:0000256" key="12">
    <source>
        <dbReference type="ARBA" id="ARBA00023274"/>
    </source>
</evidence>
<reference evidence="17" key="1">
    <citation type="submission" date="2024-02" db="UniProtKB">
        <authorList>
            <consortium name="WormBaseParasite"/>
        </authorList>
    </citation>
    <scope>IDENTIFICATION</scope>
</reference>
<keyword evidence="16" id="KW-1185">Reference proteome</keyword>
<dbReference type="PANTHER" id="PTHR14920">
    <property type="entry name" value="OSMOTIC AVOIDANCE ABNORMAL PROTEIN 1/WD REPEAT MEMBRANE PROTEIN"/>
    <property type="match status" value="1"/>
</dbReference>
<dbReference type="Gene3D" id="4.10.860.130">
    <property type="match status" value="1"/>
</dbReference>
<organism evidence="16 17">
    <name type="scientific">Strongyloides stercoralis</name>
    <name type="common">Threadworm</name>
    <dbReference type="NCBI Taxonomy" id="6248"/>
    <lineage>
        <taxon>Eukaryota</taxon>
        <taxon>Metazoa</taxon>
        <taxon>Ecdysozoa</taxon>
        <taxon>Nematoda</taxon>
        <taxon>Chromadorea</taxon>
        <taxon>Rhabditida</taxon>
        <taxon>Tylenchina</taxon>
        <taxon>Panagrolaimomorpha</taxon>
        <taxon>Strongyloidoidea</taxon>
        <taxon>Strongyloididae</taxon>
        <taxon>Strongyloides</taxon>
    </lineage>
</organism>
<dbReference type="InterPro" id="IPR009068">
    <property type="entry name" value="uS15_NS1_RNA-bd_sf"/>
</dbReference>
<evidence type="ECO:0000313" key="17">
    <source>
        <dbReference type="WBParaSite" id="TCONS_00010796.p1"/>
    </source>
</evidence>
<dbReference type="InterPro" id="IPR000589">
    <property type="entry name" value="Ribosomal_uS15"/>
</dbReference>
<dbReference type="NCBIfam" id="NF006331">
    <property type="entry name" value="PRK08561.1"/>
    <property type="match status" value="1"/>
</dbReference>
<evidence type="ECO:0000256" key="8">
    <source>
        <dbReference type="ARBA" id="ARBA00022980"/>
    </source>
</evidence>
<sequence>YIYLNKEGDLQKDMSLLQTLNNFLLKIEDINSPYNMVTENRPEIKDITNDVCKKLLLLRHLLSTSSNNNIEMNRNIKNLLLSDFVYDDSNSVISKNSTISSFDDNSNHEINSQNFDSISFGKHFLSKFKVHKTDTLRSIGSSSGFSDGEEDGEFEFETCKIIFNEAMKAYNDDCYAKCVRLIENNQIKKINLDLFILCSKAYKKMILDSESSEEYNKLSIYWLDFIEKVEINNSYTSYELHFLNIKNDCLWKCITNNTINISLFIKFSTKLFKTNWNIFEIVTKNPDCKSFDFLTLINNLISILRYCIDEGLEKEENDIEKINKLSKNKTGLLLNTEKQNIHLFPIVRLEILNVKNCLKTYLGNKNEDKSYPLNNDKEKLLFQKISGKLREIEEDFVRKSMTQKSHLTNHSDEKNISKANVIMRYKNNNERRKDIKSTPSEIINTKILSNHEKRISSSSNESGKHFLKLTIEPEKVCNILEKLIRTIPIMSHVYIFLIMGRMHNPGKGNSRSSLPYRRSVPSWMKLTSEEVQEHIVKLARKGLRPSQIGVVLRDSHGVAQVRRITGNKIVRILKAKGMASELPEDLYHLIKKAVNIRKHLERQRKDVDSKYRLILVESRIHRLARYYKTSKQLPPTWKYDSSTASALLLFKLTEEQNGAGEAICCWRPEGNYLAVAGFNSIIRIYDKAGKIIDEFNLEGPTLNMEWDKSGNILAITTIDSPFLTLWELPTKKIDRLDCSIGSKENPCFLCWSGEHSLLAVGNSKGNLLIYDHQTSKKVPILGKHQRSIISGCFTEDNLLVLSSEDSSISISNIEGENLACLICNAPAEMIKSHRFKKLRDENQPREANESDTELFISGVIGNKSIILINSIDFENPINLQFHQKYGDIVSYLWFIDGCILLGFSNGYIVCISAQSSEIGQELYVIQEFKNSLSYVFLNQTTNELLSIGDSHLKIRSVDNIGDVTDIQEIDIDTKGLAKVATNFDGQFIYITGKNGGVLVSLLKLPTIGAAYKDCSVILSSLTEVTVQLNTHSSEEITKFQIKVEPSFIAISLKYIAIAMNNHVWFYTYNKKGGELKGEYEYVSSISKIKINDVYAAAMIAGGKVQLHKILNNFNLNDTKNQSLIFPDYFDKNIKRIKKENDLKIDCMDLSEKYLIFATTHCEIKYFSLNEWAIVNEYKHSCSINWISAENDGLRICFFDDRMETFLYSPLNNKLVSFNSTTSLKANFKNCLWENFTIDKNSLVTYDDYAFFVYIIEKKEVTGYELIYISSQKIPYGVTPLLLNKGVVTCLTSTGKINSFLLESFKMDMVWDKKTIPQIEKIFEQTLLLKRWSNAWKLCEKLNMKKHWHSFGRAALKDLNVEIGLKIYQHIGEVAYVWALEELIYVEEKILLLASLLQIIGEFDKAEELFLQSSNPIKALDMRRDLLHWEKALTLASTLSPNDVPVISKEYAQQLEFMGNYKEALKYYENGLFEENENTTEEEYHHNEICNCGIARTSLKIGDFKKGIALASQIPIRSLKKECALILEQQKQYFEAASLFELGNFYDRAAAVSLKTKNYTKVTELLKHVRSPKIHSQFGKVMENEGKYKNAVESYINGSDYDNAVRIYLDHLNDPESAVKLVKESRSIEGAKLISKFFCSINDKQSAIQFLVFSQCFKEAFRLAEDENLIDIYENILENYGTNIQFLQLAEYYEEKKNWTKCGKYNYLAGNYSKALEYLLRNENKDDALYIAIDCVAASKNTSLQDILLQHLMDDKDGIPKDPKLIFKFYISMSKYKEAAKVAVIISDNEQFKGNYRVARDLLFQMTQELLKNNIKMPNTIKSSLVLVHSYLLVKPLMATKRPEIASRLLIRVIENISKFPSHKIQILTSTVVVCAQAMLFETAYNAAVELMKPENRKLIAEKYKKKIEQVARKRENASKGDVNEKFTNCPFCNEPVKEFSLTCFSCKMTLPFCIITGRHIVKDDLAICKNCKFPAFASEFKKLSVKICPMCGGNVSNYEIINDLQKLEFHTKSEN</sequence>
<dbReference type="GO" id="GO:0035721">
    <property type="term" value="P:intraciliary retrograde transport"/>
    <property type="evidence" value="ECO:0007669"/>
    <property type="project" value="InterPro"/>
</dbReference>
<comment type="subcellular location">
    <subcellularLocation>
        <location evidence="1">Cytoplasm</location>
        <location evidence="1">Cytoskeleton</location>
        <location evidence="1">Cilium basal body</location>
    </subcellularLocation>
</comment>
<dbReference type="GO" id="GO:0060271">
    <property type="term" value="P:cilium assembly"/>
    <property type="evidence" value="ECO:0007669"/>
    <property type="project" value="TreeGrafter"/>
</dbReference>
<evidence type="ECO:0000256" key="3">
    <source>
        <dbReference type="ARBA" id="ARBA00022490"/>
    </source>
</evidence>
<comment type="similarity">
    <text evidence="2">Belongs to the universal ribosomal protein uS15 family.</text>
</comment>
<accession>A0AAF5DDT0</accession>
<evidence type="ECO:0000256" key="7">
    <source>
        <dbReference type="ARBA" id="ARBA00022803"/>
    </source>
</evidence>
<proteinExistence type="inferred from homology"/>
<evidence type="ECO:0000256" key="14">
    <source>
        <dbReference type="ARBA" id="ARBA00035470"/>
    </source>
</evidence>
<dbReference type="GO" id="GO:0005929">
    <property type="term" value="C:cilium"/>
    <property type="evidence" value="ECO:0007669"/>
    <property type="project" value="TreeGrafter"/>
</dbReference>
<dbReference type="FunFam" id="4.10.860.130:FF:000001">
    <property type="entry name" value="40S ribosomal protein S13"/>
    <property type="match status" value="1"/>
</dbReference>
<dbReference type="SMART" id="SM00320">
    <property type="entry name" value="WD40"/>
    <property type="match status" value="3"/>
</dbReference>
<dbReference type="InterPro" id="IPR011047">
    <property type="entry name" value="Quinoprotein_ADH-like_sf"/>
</dbReference>
<dbReference type="HAMAP" id="MF_01343_A">
    <property type="entry name" value="Ribosomal_uS15_A"/>
    <property type="match status" value="1"/>
</dbReference>
<dbReference type="PANTHER" id="PTHR14920:SF0">
    <property type="entry name" value="WD REPEAT DOMAIN 19"/>
    <property type="match status" value="1"/>
</dbReference>
<dbReference type="FunFam" id="1.10.287.10:FF:000003">
    <property type="entry name" value="40S ribosomal protein S13"/>
    <property type="match status" value="1"/>
</dbReference>
<dbReference type="FunFam" id="1.25.40.470:FF:000009">
    <property type="entry name" value="WD repeat-containing protein 19 isoform X1"/>
    <property type="match status" value="1"/>
</dbReference>
<dbReference type="Pfam" id="PF24762">
    <property type="entry name" value="TPR_IF140-IFT172"/>
    <property type="match status" value="1"/>
</dbReference>
<dbReference type="GO" id="GO:1990904">
    <property type="term" value="C:ribonucleoprotein complex"/>
    <property type="evidence" value="ECO:0007669"/>
    <property type="project" value="UniProtKB-KW"/>
</dbReference>
<dbReference type="Pfam" id="PF23389">
    <property type="entry name" value="Beta-prop_WDR19_1st"/>
    <property type="match status" value="1"/>
</dbReference>
<dbReference type="Pfam" id="PF00312">
    <property type="entry name" value="Ribosomal_S15"/>
    <property type="match status" value="1"/>
</dbReference>
<dbReference type="InterPro" id="IPR001680">
    <property type="entry name" value="WD40_rpt"/>
</dbReference>
<dbReference type="Pfam" id="PF15911">
    <property type="entry name" value="Beta-prop_WDR19_2nd"/>
    <property type="match status" value="1"/>
</dbReference>
<keyword evidence="3" id="KW-0963">Cytoplasm</keyword>
<evidence type="ECO:0000313" key="16">
    <source>
        <dbReference type="Proteomes" id="UP000035681"/>
    </source>
</evidence>
<dbReference type="SMART" id="SM01387">
    <property type="entry name" value="Ribosomal_S15"/>
    <property type="match status" value="1"/>
</dbReference>
<dbReference type="Proteomes" id="UP000035681">
    <property type="component" value="Unplaced"/>
</dbReference>
<dbReference type="SMART" id="SM01386">
    <property type="entry name" value="Ribosomal_S13_N"/>
    <property type="match status" value="1"/>
</dbReference>
<keyword evidence="12" id="KW-0687">Ribonucleoprotein</keyword>
<protein>
    <recommendedName>
        <fullName evidence="13">Small ribosomal subunit protein uS15</fullName>
    </recommendedName>
    <alternativeName>
        <fullName evidence="14">40S ribosomal protein S13</fullName>
    </alternativeName>
</protein>
<evidence type="ECO:0000256" key="2">
    <source>
        <dbReference type="ARBA" id="ARBA00008434"/>
    </source>
</evidence>
<dbReference type="WBParaSite" id="TCONS_00010796.p1">
    <property type="protein sequence ID" value="TCONS_00010796.p1"/>
    <property type="gene ID" value="XLOC_004444"/>
</dbReference>
<dbReference type="Gene3D" id="1.25.40.470">
    <property type="match status" value="2"/>
</dbReference>
<evidence type="ECO:0000259" key="15">
    <source>
        <dbReference type="SMART" id="SM01386"/>
    </source>
</evidence>
<keyword evidence="10" id="KW-0206">Cytoskeleton</keyword>
<dbReference type="GO" id="GO:0003735">
    <property type="term" value="F:structural constituent of ribosome"/>
    <property type="evidence" value="ECO:0007669"/>
    <property type="project" value="InterPro"/>
</dbReference>
<keyword evidence="11" id="KW-0966">Cell projection</keyword>
<dbReference type="SUPFAM" id="SSF48452">
    <property type="entry name" value="TPR-like"/>
    <property type="match status" value="2"/>
</dbReference>
<dbReference type="InterPro" id="IPR039468">
    <property type="entry name" value="WDR19_WD40_rpt"/>
</dbReference>
<keyword evidence="6" id="KW-0970">Cilium biogenesis/degradation</keyword>
<dbReference type="InterPro" id="IPR011990">
    <property type="entry name" value="TPR-like_helical_dom_sf"/>
</dbReference>
<dbReference type="InterPro" id="IPR023029">
    <property type="entry name" value="Ribosomal_uS15_arc_euk"/>
</dbReference>
<dbReference type="GO" id="GO:0006412">
    <property type="term" value="P:translation"/>
    <property type="evidence" value="ECO:0007669"/>
    <property type="project" value="InterPro"/>
</dbReference>
<dbReference type="Pfam" id="PF23145">
    <property type="entry name" value="Zf_2nd_IFT121"/>
    <property type="match status" value="1"/>
</dbReference>
<dbReference type="SUPFAM" id="SSF69322">
    <property type="entry name" value="Tricorn protease domain 2"/>
    <property type="match status" value="1"/>
</dbReference>
<keyword evidence="7" id="KW-0802">TPR repeat</keyword>
<dbReference type="SUPFAM" id="SSF50998">
    <property type="entry name" value="Quinoprotein alcohol dehydrogenase-like"/>
    <property type="match status" value="1"/>
</dbReference>
<evidence type="ECO:0000256" key="11">
    <source>
        <dbReference type="ARBA" id="ARBA00023273"/>
    </source>
</evidence>
<dbReference type="InterPro" id="IPR015943">
    <property type="entry name" value="WD40/YVTN_repeat-like_dom_sf"/>
</dbReference>
<dbReference type="InterPro" id="IPR057855">
    <property type="entry name" value="Beta-prop_WDR19_1st"/>
</dbReference>
<dbReference type="GO" id="GO:0030991">
    <property type="term" value="C:intraciliary transport particle A"/>
    <property type="evidence" value="ECO:0007669"/>
    <property type="project" value="TreeGrafter"/>
</dbReference>
<evidence type="ECO:0000256" key="13">
    <source>
        <dbReference type="ARBA" id="ARBA00035165"/>
    </source>
</evidence>